<evidence type="ECO:0000256" key="3">
    <source>
        <dbReference type="ARBA" id="ARBA00022475"/>
    </source>
</evidence>
<dbReference type="InterPro" id="IPR045621">
    <property type="entry name" value="BPD_transp_1_N"/>
</dbReference>
<dbReference type="PANTHER" id="PTHR43163:SF6">
    <property type="entry name" value="DIPEPTIDE TRANSPORT SYSTEM PERMEASE PROTEIN DPPB-RELATED"/>
    <property type="match status" value="1"/>
</dbReference>
<dbReference type="Gene3D" id="1.10.3720.10">
    <property type="entry name" value="MetI-like"/>
    <property type="match status" value="1"/>
</dbReference>
<feature type="transmembrane region" description="Helical" evidence="7">
    <location>
        <begin position="177"/>
        <end position="197"/>
    </location>
</feature>
<evidence type="ECO:0000256" key="4">
    <source>
        <dbReference type="ARBA" id="ARBA00022692"/>
    </source>
</evidence>
<name>A0A381XMZ3_9ZZZZ</name>
<dbReference type="GO" id="GO:0071916">
    <property type="term" value="F:dipeptide transmembrane transporter activity"/>
    <property type="evidence" value="ECO:0007669"/>
    <property type="project" value="TreeGrafter"/>
</dbReference>
<dbReference type="SUPFAM" id="SSF161098">
    <property type="entry name" value="MetI-like"/>
    <property type="match status" value="1"/>
</dbReference>
<organism evidence="9">
    <name type="scientific">marine metagenome</name>
    <dbReference type="NCBI Taxonomy" id="408172"/>
    <lineage>
        <taxon>unclassified sequences</taxon>
        <taxon>metagenomes</taxon>
        <taxon>ecological metagenomes</taxon>
    </lineage>
</organism>
<reference evidence="9" key="1">
    <citation type="submission" date="2018-05" db="EMBL/GenBank/DDBJ databases">
        <authorList>
            <person name="Lanie J.A."/>
            <person name="Ng W.-L."/>
            <person name="Kazmierczak K.M."/>
            <person name="Andrzejewski T.M."/>
            <person name="Davidsen T.M."/>
            <person name="Wayne K.J."/>
            <person name="Tettelin H."/>
            <person name="Glass J.I."/>
            <person name="Rusch D."/>
            <person name="Podicherti R."/>
            <person name="Tsui H.-C.T."/>
            <person name="Winkler M.E."/>
        </authorList>
    </citation>
    <scope>NUCLEOTIDE SEQUENCE</scope>
</reference>
<dbReference type="InterPro" id="IPR035906">
    <property type="entry name" value="MetI-like_sf"/>
</dbReference>
<sequence>MTAYIFKRVLAVIPILIFVGIATFSLVHLAPGDAANIMAGDYAGPDDVKIIRAELGLDKPLSTQFIDWVSRTLKGDFGRSIYSGKTVAELVKTRLSPTISLTVMGGIFAVMIGIPLGVFAAWRAGTRWDRAIQIFAALGISIPGFWLGFILILGFAVYLRWFPVIGYVGPTESLSGWIRSISLPVLLLAIHGSSVIIRMTRASILEVLREDYIRTARAKGLGNRAVLFKHALRAGAIPIITVVGALAAGLITGVVVTETVFTIPGLGRLVAETVQTRDFPVVQSMLMLMATFYVFINLCVDLAYVFFDPRVRL</sequence>
<evidence type="ECO:0000256" key="5">
    <source>
        <dbReference type="ARBA" id="ARBA00022989"/>
    </source>
</evidence>
<protein>
    <recommendedName>
        <fullName evidence="8">ABC transmembrane type-1 domain-containing protein</fullName>
    </recommendedName>
</protein>
<evidence type="ECO:0000256" key="1">
    <source>
        <dbReference type="ARBA" id="ARBA00004651"/>
    </source>
</evidence>
<evidence type="ECO:0000259" key="8">
    <source>
        <dbReference type="PROSITE" id="PS50928"/>
    </source>
</evidence>
<evidence type="ECO:0000313" key="9">
    <source>
        <dbReference type="EMBL" id="SVA66146.1"/>
    </source>
</evidence>
<dbReference type="EMBL" id="UINC01015764">
    <property type="protein sequence ID" value="SVA66146.1"/>
    <property type="molecule type" value="Genomic_DNA"/>
</dbReference>
<evidence type="ECO:0000256" key="2">
    <source>
        <dbReference type="ARBA" id="ARBA00022448"/>
    </source>
</evidence>
<keyword evidence="6 7" id="KW-0472">Membrane</keyword>
<keyword evidence="2" id="KW-0813">Transport</keyword>
<comment type="subcellular location">
    <subcellularLocation>
        <location evidence="1">Cell membrane</location>
        <topology evidence="1">Multi-pass membrane protein</topology>
    </subcellularLocation>
</comment>
<feature type="transmembrane region" description="Helical" evidence="7">
    <location>
        <begin position="134"/>
        <end position="157"/>
    </location>
</feature>
<keyword evidence="5 7" id="KW-1133">Transmembrane helix</keyword>
<keyword evidence="3" id="KW-1003">Cell membrane</keyword>
<dbReference type="Pfam" id="PF00528">
    <property type="entry name" value="BPD_transp_1"/>
    <property type="match status" value="1"/>
</dbReference>
<evidence type="ECO:0000256" key="6">
    <source>
        <dbReference type="ARBA" id="ARBA00023136"/>
    </source>
</evidence>
<dbReference type="PANTHER" id="PTHR43163">
    <property type="entry name" value="DIPEPTIDE TRANSPORT SYSTEM PERMEASE PROTEIN DPPB-RELATED"/>
    <property type="match status" value="1"/>
</dbReference>
<feature type="transmembrane region" description="Helical" evidence="7">
    <location>
        <begin position="285"/>
        <end position="307"/>
    </location>
</feature>
<feature type="transmembrane region" description="Helical" evidence="7">
    <location>
        <begin position="234"/>
        <end position="256"/>
    </location>
</feature>
<dbReference type="Pfam" id="PF19300">
    <property type="entry name" value="BPD_transp_1_N"/>
    <property type="match status" value="1"/>
</dbReference>
<proteinExistence type="predicted"/>
<accession>A0A381XMZ3</accession>
<feature type="domain" description="ABC transmembrane type-1" evidence="8">
    <location>
        <begin position="95"/>
        <end position="304"/>
    </location>
</feature>
<dbReference type="AlphaFoldDB" id="A0A381XMZ3"/>
<dbReference type="CDD" id="cd06261">
    <property type="entry name" value="TM_PBP2"/>
    <property type="match status" value="1"/>
</dbReference>
<dbReference type="GO" id="GO:0005886">
    <property type="term" value="C:plasma membrane"/>
    <property type="evidence" value="ECO:0007669"/>
    <property type="project" value="UniProtKB-SubCell"/>
</dbReference>
<gene>
    <name evidence="9" type="ORF">METZ01_LOCUS119000</name>
</gene>
<feature type="transmembrane region" description="Helical" evidence="7">
    <location>
        <begin position="9"/>
        <end position="30"/>
    </location>
</feature>
<keyword evidence="4 7" id="KW-0812">Transmembrane</keyword>
<dbReference type="PROSITE" id="PS50928">
    <property type="entry name" value="ABC_TM1"/>
    <property type="match status" value="1"/>
</dbReference>
<evidence type="ECO:0000256" key="7">
    <source>
        <dbReference type="SAM" id="Phobius"/>
    </source>
</evidence>
<feature type="transmembrane region" description="Helical" evidence="7">
    <location>
        <begin position="99"/>
        <end position="122"/>
    </location>
</feature>
<dbReference type="InterPro" id="IPR000515">
    <property type="entry name" value="MetI-like"/>
</dbReference>